<comment type="caution">
    <text evidence="1">The sequence shown here is derived from an EMBL/GenBank/DDBJ whole genome shotgun (WGS) entry which is preliminary data.</text>
</comment>
<dbReference type="EMBL" id="CM037154">
    <property type="protein sequence ID" value="KAH7859995.1"/>
    <property type="molecule type" value="Genomic_DNA"/>
</dbReference>
<proteinExistence type="predicted"/>
<keyword evidence="2" id="KW-1185">Reference proteome</keyword>
<reference evidence="1 2" key="1">
    <citation type="journal article" date="2021" name="Hortic Res">
        <title>High-quality reference genome and annotation aids understanding of berry development for evergreen blueberry (Vaccinium darrowii).</title>
        <authorList>
            <person name="Yu J."/>
            <person name="Hulse-Kemp A.M."/>
            <person name="Babiker E."/>
            <person name="Staton M."/>
        </authorList>
    </citation>
    <scope>NUCLEOTIDE SEQUENCE [LARGE SCALE GENOMIC DNA]</scope>
    <source>
        <strain evidence="2">cv. NJ 8807/NJ 8810</strain>
        <tissue evidence="1">Young leaf</tissue>
    </source>
</reference>
<evidence type="ECO:0000313" key="2">
    <source>
        <dbReference type="Proteomes" id="UP000828048"/>
    </source>
</evidence>
<sequence length="79" mass="8762">MLELSLMLKNETAAMNTPKRPAFSTRGDEDEVQESTPHDEIWSVDGIVINGSAIKMVESSHRFYGRWGVDAETYGAVST</sequence>
<name>A0ACB7Z397_9ERIC</name>
<dbReference type="Proteomes" id="UP000828048">
    <property type="component" value="Chromosome 4"/>
</dbReference>
<protein>
    <submittedName>
        <fullName evidence="1">Uncharacterized protein</fullName>
    </submittedName>
</protein>
<organism evidence="1 2">
    <name type="scientific">Vaccinium darrowii</name>
    <dbReference type="NCBI Taxonomy" id="229202"/>
    <lineage>
        <taxon>Eukaryota</taxon>
        <taxon>Viridiplantae</taxon>
        <taxon>Streptophyta</taxon>
        <taxon>Embryophyta</taxon>
        <taxon>Tracheophyta</taxon>
        <taxon>Spermatophyta</taxon>
        <taxon>Magnoliopsida</taxon>
        <taxon>eudicotyledons</taxon>
        <taxon>Gunneridae</taxon>
        <taxon>Pentapetalae</taxon>
        <taxon>asterids</taxon>
        <taxon>Ericales</taxon>
        <taxon>Ericaceae</taxon>
        <taxon>Vaccinioideae</taxon>
        <taxon>Vaccinieae</taxon>
        <taxon>Vaccinium</taxon>
    </lineage>
</organism>
<gene>
    <name evidence="1" type="ORF">Vadar_007972</name>
</gene>
<evidence type="ECO:0000313" key="1">
    <source>
        <dbReference type="EMBL" id="KAH7859995.1"/>
    </source>
</evidence>
<accession>A0ACB7Z397</accession>